<dbReference type="AlphaFoldDB" id="A0A1I3I7P8"/>
<name>A0A1I3I7P8_9HYPH</name>
<accession>A0A1I3I7P8</accession>
<dbReference type="EMBL" id="FORF01000002">
    <property type="protein sequence ID" value="SFI43890.1"/>
    <property type="molecule type" value="Genomic_DNA"/>
</dbReference>
<proteinExistence type="predicted"/>
<reference evidence="2" key="1">
    <citation type="submission" date="2016-10" db="EMBL/GenBank/DDBJ databases">
        <authorList>
            <person name="Varghese N."/>
            <person name="Submissions S."/>
        </authorList>
    </citation>
    <scope>NUCLEOTIDE SEQUENCE [LARGE SCALE GENOMIC DNA]</scope>
    <source>
        <strain evidence="2">DSM 21857</strain>
    </source>
</reference>
<organism evidence="1 2">
    <name type="scientific">Aquamicrobium aerolatum DSM 21857</name>
    <dbReference type="NCBI Taxonomy" id="1121003"/>
    <lineage>
        <taxon>Bacteria</taxon>
        <taxon>Pseudomonadati</taxon>
        <taxon>Pseudomonadota</taxon>
        <taxon>Alphaproteobacteria</taxon>
        <taxon>Hyphomicrobiales</taxon>
        <taxon>Phyllobacteriaceae</taxon>
        <taxon>Aerobium</taxon>
    </lineage>
</organism>
<evidence type="ECO:0000313" key="1">
    <source>
        <dbReference type="EMBL" id="SFI43890.1"/>
    </source>
</evidence>
<protein>
    <submittedName>
        <fullName evidence="1">Uncharacterized protein</fullName>
    </submittedName>
</protein>
<gene>
    <name evidence="1" type="ORF">SAMN03080618_00435</name>
</gene>
<keyword evidence="2" id="KW-1185">Reference proteome</keyword>
<sequence length="73" mass="8339">MMCDGLFQLGMGPVVLDATQTEDHSGTRPLWARDVNFRTRDHRAGVLMRVTMPPFTRRRKRYGTQVLMTSAEA</sequence>
<evidence type="ECO:0000313" key="2">
    <source>
        <dbReference type="Proteomes" id="UP000242763"/>
    </source>
</evidence>
<dbReference type="Proteomes" id="UP000242763">
    <property type="component" value="Unassembled WGS sequence"/>
</dbReference>
<dbReference type="STRING" id="1121003.SAMN03080618_00435"/>